<evidence type="ECO:0000313" key="3">
    <source>
        <dbReference type="Proteomes" id="UP000568888"/>
    </source>
</evidence>
<reference evidence="3" key="1">
    <citation type="submission" date="2020-06" db="EMBL/GenBank/DDBJ databases">
        <title>Draft genomic sequecing of Geomonas sp. Red736.</title>
        <authorList>
            <person name="Itoh H."/>
            <person name="Xu Z.X."/>
            <person name="Ushijima N."/>
            <person name="Masuda Y."/>
            <person name="Shiratori Y."/>
            <person name="Senoo K."/>
        </authorList>
    </citation>
    <scope>NUCLEOTIDE SEQUENCE [LARGE SCALE GENOMIC DNA]</scope>
    <source>
        <strain evidence="3">Red736</strain>
    </source>
</reference>
<evidence type="ECO:0000313" key="4">
    <source>
        <dbReference type="Proteomes" id="UP000831485"/>
    </source>
</evidence>
<organism evidence="1 3">
    <name type="scientific">Geomonas paludis</name>
    <dbReference type="NCBI Taxonomy" id="2740185"/>
    <lineage>
        <taxon>Bacteria</taxon>
        <taxon>Pseudomonadati</taxon>
        <taxon>Thermodesulfobacteriota</taxon>
        <taxon>Desulfuromonadia</taxon>
        <taxon>Geobacterales</taxon>
        <taxon>Geobacteraceae</taxon>
        <taxon>Geomonas</taxon>
    </lineage>
</organism>
<dbReference type="PANTHER" id="PTHR13061">
    <property type="entry name" value="DYNACTIN SUBUNIT P25"/>
    <property type="match status" value="1"/>
</dbReference>
<dbReference type="Proteomes" id="UP000831485">
    <property type="component" value="Chromosome"/>
</dbReference>
<dbReference type="EMBL" id="CP096574">
    <property type="protein sequence ID" value="UPU36680.1"/>
    <property type="molecule type" value="Genomic_DNA"/>
</dbReference>
<protein>
    <submittedName>
        <fullName evidence="1">Gamma carbonic anhydrase family protein</fullName>
    </submittedName>
</protein>
<dbReference type="InterPro" id="IPR047324">
    <property type="entry name" value="LbH_gamma_CA-like"/>
</dbReference>
<gene>
    <name evidence="1" type="primary">yrdA</name>
    <name evidence="1" type="ORF">GMPD_38580</name>
    <name evidence="2" type="ORF">M1B72_02940</name>
</gene>
<dbReference type="InterPro" id="IPR001451">
    <property type="entry name" value="Hexapep"/>
</dbReference>
<name>A0A6V8N3R6_9BACT</name>
<evidence type="ECO:0000313" key="2">
    <source>
        <dbReference type="EMBL" id="UPU36680.1"/>
    </source>
</evidence>
<sequence>MIRSFKGMKPKIDPSAFVAEGAVVIGDVSIGKEASIWYNCVVRGDVNSISIGDRTNIQDLSMLHVTHKKHAEDPGAPLVIGNDVTVGHSVTLHGCTIEDGAFIGMQAMIMDKAVVGKGALVGARALVTEGTVIPPGTLWVGAPAKYKRDLTENEIAWLGRSAGNYVRYSREFLEDEATLAQDLSNIP</sequence>
<evidence type="ECO:0000313" key="1">
    <source>
        <dbReference type="EMBL" id="GFO65939.1"/>
    </source>
</evidence>
<proteinExistence type="predicted"/>
<dbReference type="InterPro" id="IPR050484">
    <property type="entry name" value="Transf_Hexapept/Carb_Anhydrase"/>
</dbReference>
<dbReference type="AlphaFoldDB" id="A0A6V8N3R6"/>
<dbReference type="Gene3D" id="2.160.10.10">
    <property type="entry name" value="Hexapeptide repeat proteins"/>
    <property type="match status" value="1"/>
</dbReference>
<dbReference type="InterPro" id="IPR011004">
    <property type="entry name" value="Trimer_LpxA-like_sf"/>
</dbReference>
<keyword evidence="4" id="KW-1185">Reference proteome</keyword>
<reference evidence="1" key="2">
    <citation type="journal article" date="2021" name="Int. J. Syst. Evol. Microbiol.">
        <title>Geomonas silvestris sp. nov., Geomonas paludis sp. nov. and Geomonas limicola sp. nov., isolated from terrestrial environments, and emended description of the genus Geomonas.</title>
        <authorList>
            <person name="Itoh H."/>
            <person name="Xu Z."/>
            <person name="Masuda Y."/>
            <person name="Ushijima N."/>
            <person name="Hayakawa C."/>
            <person name="Shiratori Y."/>
            <person name="Senoo K."/>
        </authorList>
    </citation>
    <scope>NUCLEOTIDE SEQUENCE</scope>
    <source>
        <strain evidence="1">Red736</strain>
    </source>
</reference>
<dbReference type="PANTHER" id="PTHR13061:SF29">
    <property type="entry name" value="GAMMA CARBONIC ANHYDRASE-LIKE 1, MITOCHONDRIAL-RELATED"/>
    <property type="match status" value="1"/>
</dbReference>
<reference evidence="2" key="3">
    <citation type="submission" date="2022-04" db="EMBL/GenBank/DDBJ databases">
        <authorList>
            <person name="Liu G."/>
        </authorList>
    </citation>
    <scope>NUCLEOTIDE SEQUENCE</scope>
    <source>
        <strain evidence="2">RG22</strain>
    </source>
</reference>
<accession>A0A6V8N3R6</accession>
<dbReference type="RefSeq" id="WP_183350459.1">
    <property type="nucleotide sequence ID" value="NZ_BLXY01000014.1"/>
</dbReference>
<dbReference type="Pfam" id="PF00132">
    <property type="entry name" value="Hexapep"/>
    <property type="match status" value="1"/>
</dbReference>
<dbReference type="Proteomes" id="UP000568888">
    <property type="component" value="Unassembled WGS sequence"/>
</dbReference>
<dbReference type="CDD" id="cd04645">
    <property type="entry name" value="LbH_gamma_CA_like"/>
    <property type="match status" value="1"/>
</dbReference>
<dbReference type="EMBL" id="BLXY01000014">
    <property type="protein sequence ID" value="GFO65939.1"/>
    <property type="molecule type" value="Genomic_DNA"/>
</dbReference>
<dbReference type="SUPFAM" id="SSF51161">
    <property type="entry name" value="Trimeric LpxA-like enzymes"/>
    <property type="match status" value="1"/>
</dbReference>